<dbReference type="PANTHER" id="PTHR42751">
    <property type="entry name" value="SODIUM/HYDROGEN EXCHANGER FAMILY/TRKA DOMAIN PROTEIN"/>
    <property type="match status" value="1"/>
</dbReference>
<dbReference type="EMBL" id="JBHUJB010000034">
    <property type="protein sequence ID" value="MFD2158806.1"/>
    <property type="molecule type" value="Genomic_DNA"/>
</dbReference>
<dbReference type="InterPro" id="IPR006153">
    <property type="entry name" value="Cation/H_exchanger_TM"/>
</dbReference>
<comment type="caution">
    <text evidence="9">The sequence shown here is derived from an EMBL/GenBank/DDBJ whole genome shotgun (WGS) entry which is preliminary data.</text>
</comment>
<dbReference type="Pfam" id="PF00999">
    <property type="entry name" value="Na_H_Exchanger"/>
    <property type="match status" value="1"/>
</dbReference>
<evidence type="ECO:0000259" key="8">
    <source>
        <dbReference type="PROSITE" id="PS51201"/>
    </source>
</evidence>
<evidence type="ECO:0000256" key="7">
    <source>
        <dbReference type="SAM" id="Phobius"/>
    </source>
</evidence>
<dbReference type="InterPro" id="IPR036291">
    <property type="entry name" value="NAD(P)-bd_dom_sf"/>
</dbReference>
<organism evidence="9 10">
    <name type="scientific">Rubritalea tangerina</name>
    <dbReference type="NCBI Taxonomy" id="430798"/>
    <lineage>
        <taxon>Bacteria</taxon>
        <taxon>Pseudomonadati</taxon>
        <taxon>Verrucomicrobiota</taxon>
        <taxon>Verrucomicrobiia</taxon>
        <taxon>Verrucomicrobiales</taxon>
        <taxon>Rubritaleaceae</taxon>
        <taxon>Rubritalea</taxon>
    </lineage>
</organism>
<feature type="transmembrane region" description="Helical" evidence="7">
    <location>
        <begin position="336"/>
        <end position="357"/>
    </location>
</feature>
<feature type="transmembrane region" description="Helical" evidence="7">
    <location>
        <begin position="281"/>
        <end position="300"/>
    </location>
</feature>
<evidence type="ECO:0000256" key="3">
    <source>
        <dbReference type="ARBA" id="ARBA00022448"/>
    </source>
</evidence>
<evidence type="ECO:0000256" key="2">
    <source>
        <dbReference type="ARBA" id="ARBA00005551"/>
    </source>
</evidence>
<evidence type="ECO:0000256" key="5">
    <source>
        <dbReference type="ARBA" id="ARBA00022989"/>
    </source>
</evidence>
<dbReference type="Pfam" id="PF02254">
    <property type="entry name" value="TrkA_N"/>
    <property type="match status" value="1"/>
</dbReference>
<dbReference type="PANTHER" id="PTHR42751:SF3">
    <property type="entry name" value="SODIUM_GLUTAMATE SYMPORTER"/>
    <property type="match status" value="1"/>
</dbReference>
<protein>
    <submittedName>
        <fullName evidence="9">Cation:proton antiporter</fullName>
    </submittedName>
</protein>
<dbReference type="Gene3D" id="1.20.1530.20">
    <property type="match status" value="1"/>
</dbReference>
<feature type="transmembrane region" description="Helical" evidence="7">
    <location>
        <begin position="12"/>
        <end position="32"/>
    </location>
</feature>
<keyword evidence="10" id="KW-1185">Reference proteome</keyword>
<evidence type="ECO:0000256" key="1">
    <source>
        <dbReference type="ARBA" id="ARBA00004141"/>
    </source>
</evidence>
<feature type="domain" description="RCK N-terminal" evidence="8">
    <location>
        <begin position="420"/>
        <end position="536"/>
    </location>
</feature>
<dbReference type="InterPro" id="IPR003148">
    <property type="entry name" value="RCK_N"/>
</dbReference>
<feature type="transmembrane region" description="Helical" evidence="7">
    <location>
        <begin position="66"/>
        <end position="86"/>
    </location>
</feature>
<comment type="subcellular location">
    <subcellularLocation>
        <location evidence="1">Membrane</location>
        <topology evidence="1">Multi-pass membrane protein</topology>
    </subcellularLocation>
</comment>
<gene>
    <name evidence="9" type="ORF">ACFSW8_07855</name>
</gene>
<dbReference type="InterPro" id="IPR038770">
    <property type="entry name" value="Na+/solute_symporter_sf"/>
</dbReference>
<keyword evidence="3" id="KW-0813">Transport</keyword>
<dbReference type="SUPFAM" id="SSF51735">
    <property type="entry name" value="NAD(P)-binding Rossmann-fold domains"/>
    <property type="match status" value="1"/>
</dbReference>
<evidence type="ECO:0000313" key="9">
    <source>
        <dbReference type="EMBL" id="MFD2158806.1"/>
    </source>
</evidence>
<feature type="transmembrane region" description="Helical" evidence="7">
    <location>
        <begin position="164"/>
        <end position="182"/>
    </location>
</feature>
<dbReference type="Gene3D" id="3.40.50.720">
    <property type="entry name" value="NAD(P)-binding Rossmann-like Domain"/>
    <property type="match status" value="1"/>
</dbReference>
<dbReference type="PROSITE" id="PS51201">
    <property type="entry name" value="RCK_N"/>
    <property type="match status" value="1"/>
</dbReference>
<evidence type="ECO:0000256" key="6">
    <source>
        <dbReference type="ARBA" id="ARBA00023136"/>
    </source>
</evidence>
<feature type="transmembrane region" description="Helical" evidence="7">
    <location>
        <begin position="306"/>
        <end position="324"/>
    </location>
</feature>
<keyword evidence="5 7" id="KW-1133">Transmembrane helix</keyword>
<comment type="similarity">
    <text evidence="2">Belongs to the monovalent cation:proton antiporter 2 (CPA2) transporter (TC 2.A.37) family.</text>
</comment>
<reference evidence="10" key="1">
    <citation type="journal article" date="2019" name="Int. J. Syst. Evol. Microbiol.">
        <title>The Global Catalogue of Microorganisms (GCM) 10K type strain sequencing project: providing services to taxonomists for standard genome sequencing and annotation.</title>
        <authorList>
            <consortium name="The Broad Institute Genomics Platform"/>
            <consortium name="The Broad Institute Genome Sequencing Center for Infectious Disease"/>
            <person name="Wu L."/>
            <person name="Ma J."/>
        </authorList>
    </citation>
    <scope>NUCLEOTIDE SEQUENCE [LARGE SCALE GENOMIC DNA]</scope>
    <source>
        <strain evidence="10">CCUG 57942</strain>
    </source>
</reference>
<dbReference type="Proteomes" id="UP001597389">
    <property type="component" value="Unassembled WGS sequence"/>
</dbReference>
<feature type="transmembrane region" description="Helical" evidence="7">
    <location>
        <begin position="39"/>
        <end position="60"/>
    </location>
</feature>
<feature type="transmembrane region" description="Helical" evidence="7">
    <location>
        <begin position="188"/>
        <end position="208"/>
    </location>
</feature>
<evidence type="ECO:0000256" key="4">
    <source>
        <dbReference type="ARBA" id="ARBA00022692"/>
    </source>
</evidence>
<keyword evidence="4 7" id="KW-0812">Transmembrane</keyword>
<name>A0ABW4ZB87_9BACT</name>
<accession>A0ABW4ZB87</accession>
<sequence>MPWLLAAGGAIPPFFILLTVVLLAVVVVSLVLTRIKQSLLVGYFLCGILISNSGLLDWVGVEQVEVIDALAEIGVVLLLFTLGIEFSLKEIKALQRPVFVGGGSQVGLCILLGIVGGMCLGLNISQAVLLGFALSLSSTAVSMKSFQELGLPESPQARTALGMAIYQDLAAIVFMVLLPPLLSEDGGSGAVFTALIRGALFTGAIIVLSRHGFPQMLDAVARTRSRELFTITVIGLCAAVALVSGLLGLSPALGAFAAGVVVSESIYSHRVLSDILPFKDLFLTVFFVSVGLLIDLDVIVEYWPNILLATVSIIVLKGVVVAYAAKWSGLRKGSWLVTTAALCSTGEFSIVLLARASEFNAWSSQWEQIFLASTAFSMGLVPTLMKASLGWADKIRRSSKEFCGRSHEELGMGGQIEGLQDHVVICGYGPVGQNLHRNLLRANVGVVVLETNPETVKRLHAEGVAALFADASDKESLELAHIERARGIAFTFPDEQAVLKSMHSAVELNPEVRIYARAKFAGQAERLQRAGVHFVLYDEEQSGKAMITAVMMCYEADLAPDWEV</sequence>
<feature type="transmembrane region" description="Helical" evidence="7">
    <location>
        <begin position="228"/>
        <end position="246"/>
    </location>
</feature>
<proteinExistence type="inferred from homology"/>
<dbReference type="RefSeq" id="WP_377089366.1">
    <property type="nucleotide sequence ID" value="NZ_JBHSJL010000014.1"/>
</dbReference>
<feature type="transmembrane region" description="Helical" evidence="7">
    <location>
        <begin position="369"/>
        <end position="392"/>
    </location>
</feature>
<evidence type="ECO:0000313" key="10">
    <source>
        <dbReference type="Proteomes" id="UP001597389"/>
    </source>
</evidence>
<keyword evidence="6 7" id="KW-0472">Membrane</keyword>